<dbReference type="Proteomes" id="UP000886786">
    <property type="component" value="Unassembled WGS sequence"/>
</dbReference>
<name>A0A9D1CYF6_9FIRM</name>
<accession>A0A9D1CYF6</accession>
<evidence type="ECO:0000313" key="1">
    <source>
        <dbReference type="EMBL" id="HIQ90707.1"/>
    </source>
</evidence>
<reference evidence="1" key="1">
    <citation type="submission" date="2020-10" db="EMBL/GenBank/DDBJ databases">
        <authorList>
            <person name="Gilroy R."/>
        </authorList>
    </citation>
    <scope>NUCLEOTIDE SEQUENCE</scope>
    <source>
        <strain evidence="1">CHK147-3167</strain>
    </source>
</reference>
<dbReference type="EMBL" id="DVFV01000069">
    <property type="protein sequence ID" value="HIQ90707.1"/>
    <property type="molecule type" value="Genomic_DNA"/>
</dbReference>
<dbReference type="AlphaFoldDB" id="A0A9D1CYF6"/>
<dbReference type="Pfam" id="PF21825">
    <property type="entry name" value="crAss001_48"/>
    <property type="match status" value="1"/>
</dbReference>
<dbReference type="InterPro" id="IPR054052">
    <property type="entry name" value="Y16Q-like"/>
</dbReference>
<protein>
    <submittedName>
        <fullName evidence="1">Uncharacterized protein</fullName>
    </submittedName>
</protein>
<reference evidence="1" key="2">
    <citation type="journal article" date="2021" name="PeerJ">
        <title>Extensive microbial diversity within the chicken gut microbiome revealed by metagenomics and culture.</title>
        <authorList>
            <person name="Gilroy R."/>
            <person name="Ravi A."/>
            <person name="Getino M."/>
            <person name="Pursley I."/>
            <person name="Horton D.L."/>
            <person name="Alikhan N.F."/>
            <person name="Baker D."/>
            <person name="Gharbi K."/>
            <person name="Hall N."/>
            <person name="Watson M."/>
            <person name="Adriaenssens E.M."/>
            <person name="Foster-Nyarko E."/>
            <person name="Jarju S."/>
            <person name="Secka A."/>
            <person name="Antonio M."/>
            <person name="Oren A."/>
            <person name="Chaudhuri R.R."/>
            <person name="La Ragione R."/>
            <person name="Hildebrand F."/>
            <person name="Pallen M.J."/>
        </authorList>
    </citation>
    <scope>NUCLEOTIDE SEQUENCE</scope>
    <source>
        <strain evidence="1">CHK147-3167</strain>
    </source>
</reference>
<proteinExistence type="predicted"/>
<organism evidence="1 2">
    <name type="scientific">Candidatus Coprosoma intestinipullorum</name>
    <dbReference type="NCBI Taxonomy" id="2840752"/>
    <lineage>
        <taxon>Bacteria</taxon>
        <taxon>Bacillati</taxon>
        <taxon>Bacillota</taxon>
        <taxon>Bacillota incertae sedis</taxon>
        <taxon>Candidatus Coprosoma</taxon>
    </lineage>
</organism>
<sequence>MNYKIRMLDELLYISNKITRLNCYLENRIIKENEGKEDLMTEQLKHMEAYREILQERLRNELVDICSKSN</sequence>
<gene>
    <name evidence="1" type="ORF">IAB27_03660</name>
</gene>
<evidence type="ECO:0000313" key="2">
    <source>
        <dbReference type="Proteomes" id="UP000886786"/>
    </source>
</evidence>
<comment type="caution">
    <text evidence="1">The sequence shown here is derived from an EMBL/GenBank/DDBJ whole genome shotgun (WGS) entry which is preliminary data.</text>
</comment>